<evidence type="ECO:0000259" key="2">
    <source>
        <dbReference type="Pfam" id="PF08751"/>
    </source>
</evidence>
<dbReference type="InterPro" id="IPR027417">
    <property type="entry name" value="P-loop_NTPase"/>
</dbReference>
<dbReference type="InterPro" id="IPR014862">
    <property type="entry name" value="TrwC"/>
</dbReference>
<evidence type="ECO:0000313" key="3">
    <source>
        <dbReference type="EMBL" id="GGO89666.1"/>
    </source>
</evidence>
<dbReference type="NCBIfam" id="NF041492">
    <property type="entry name" value="MobF"/>
    <property type="match status" value="1"/>
</dbReference>
<sequence>MHGGMKIYRGAAAAARHYVEADRSRADDYYLAEGSGVAMHFAATPNSVEPRADMDGETYERWVAGYDVGFDKLDQRMPPKGRLRKDDKGVRFVEVTVNGPKTWSLAAALHPEIAEAYDAAQMAAAEEIIGWLASHATTRVGPRGNQVQIPVEQIEAAVVRHFTSRAGDPHRHLHLQINARVLVSTGSTTGSVWRGLHTVGVRDSLEAINGIGHAAVMTNPGFREALARRGFMLDADTGEVVELAPYTGAFSARAKQIEANVDTYEAEWRSEHPGEEPGPALRQAWDRRAWADARPDKVVPTNGEELRHRWMEELHELGYVSPAPGAPLPVLRTGAVDRDGVVELALVRLGSRRSAWNAADARGEVERIIASGGGVVDRAVRRELAEDLTARVVAASRPLLPRSDVPEHVRSFTSVDVLAVEHEIVDRLATRAQAKTITVIEGAAGAGKTARLAETRERAIAAGRRMVVVTPTLKAAQVAEGAIGAASYSAAWLLHQHGFRWDEDGRWSRGDSVPDVSARLRRGDLLVVDEAGMVDQDTARALLRLADETKALVILVGDRHQLPAVGRGGVLDLAIRYAPDRVQQLDGVRRFKDLRYAELSVRMRTGTAPGEVFDELLARGEIVIHASDVERTRRLAAEASVGKLVVADTREQVGRVNAFAHRIRKATGEADEQVLTAAGERLGVGDTIATRRNDRDAGVANRELWTVVSCDRGALTVRGEAGTRVLPPDYVRRDVELAYATTAYGAQGATVTESHVLVGEHTGAASAYVVMTRGRERNVAHLVAESVEDARKQWCDVFGRDRADLGPAHAREAAVEAIERYGPKARRHRPVPSLPPEFDHRRPAPSSSGPGIGF</sequence>
<dbReference type="SUPFAM" id="SSF52540">
    <property type="entry name" value="P-loop containing nucleoside triphosphate hydrolases"/>
    <property type="match status" value="2"/>
</dbReference>
<feature type="compositionally biased region" description="Polar residues" evidence="1">
    <location>
        <begin position="845"/>
        <end position="854"/>
    </location>
</feature>
<dbReference type="Gene3D" id="3.40.50.300">
    <property type="entry name" value="P-loop containing nucleotide triphosphate hydrolases"/>
    <property type="match status" value="2"/>
</dbReference>
<comment type="caution">
    <text evidence="3">The sequence shown here is derived from an EMBL/GenBank/DDBJ whole genome shotgun (WGS) entry which is preliminary data.</text>
</comment>
<gene>
    <name evidence="3" type="ORF">GCM10011584_19670</name>
</gene>
<feature type="region of interest" description="Disordered" evidence="1">
    <location>
        <begin position="820"/>
        <end position="854"/>
    </location>
</feature>
<keyword evidence="4" id="KW-1185">Reference proteome</keyword>
<dbReference type="EMBL" id="BMNI01000004">
    <property type="protein sequence ID" value="GGO89666.1"/>
    <property type="molecule type" value="Genomic_DNA"/>
</dbReference>
<name>A0ABQ2NC84_9ACTN</name>
<proteinExistence type="predicted"/>
<organism evidence="3 4">
    <name type="scientific">Nocardioides phosphati</name>
    <dbReference type="NCBI Taxonomy" id="1867775"/>
    <lineage>
        <taxon>Bacteria</taxon>
        <taxon>Bacillati</taxon>
        <taxon>Actinomycetota</taxon>
        <taxon>Actinomycetes</taxon>
        <taxon>Propionibacteriales</taxon>
        <taxon>Nocardioidaceae</taxon>
        <taxon>Nocardioides</taxon>
    </lineage>
</organism>
<dbReference type="Pfam" id="PF13604">
    <property type="entry name" value="AAA_30"/>
    <property type="match status" value="1"/>
</dbReference>
<evidence type="ECO:0000256" key="1">
    <source>
        <dbReference type="SAM" id="MobiDB-lite"/>
    </source>
</evidence>
<dbReference type="Pfam" id="PF08751">
    <property type="entry name" value="TrwC"/>
    <property type="match status" value="1"/>
</dbReference>
<evidence type="ECO:0000313" key="4">
    <source>
        <dbReference type="Proteomes" id="UP000655410"/>
    </source>
</evidence>
<dbReference type="Gene3D" id="2.30.30.940">
    <property type="match status" value="1"/>
</dbReference>
<dbReference type="SUPFAM" id="SSF55464">
    <property type="entry name" value="Origin of replication-binding domain, RBD-like"/>
    <property type="match status" value="1"/>
</dbReference>
<dbReference type="Proteomes" id="UP000655410">
    <property type="component" value="Unassembled WGS sequence"/>
</dbReference>
<reference evidence="4" key="1">
    <citation type="journal article" date="2019" name="Int. J. Syst. Evol. Microbiol.">
        <title>The Global Catalogue of Microorganisms (GCM) 10K type strain sequencing project: providing services to taxonomists for standard genome sequencing and annotation.</title>
        <authorList>
            <consortium name="The Broad Institute Genomics Platform"/>
            <consortium name="The Broad Institute Genome Sequencing Center for Infectious Disease"/>
            <person name="Wu L."/>
            <person name="Ma J."/>
        </authorList>
    </citation>
    <scope>NUCLEOTIDE SEQUENCE [LARGE SCALE GENOMIC DNA]</scope>
    <source>
        <strain evidence="4">CGMCC 4.7371</strain>
    </source>
</reference>
<feature type="domain" description="TrwC relaxase" evidence="2">
    <location>
        <begin position="13"/>
        <end position="316"/>
    </location>
</feature>
<protein>
    <recommendedName>
        <fullName evidence="2">TrwC relaxase domain-containing protein</fullName>
    </recommendedName>
</protein>
<accession>A0ABQ2NC84</accession>